<name>A0ABQ6A988_9PROT</name>
<accession>A0ABQ6A988</accession>
<proteinExistence type="predicted"/>
<protein>
    <submittedName>
        <fullName evidence="1">Uncharacterized protein</fullName>
    </submittedName>
</protein>
<keyword evidence="2" id="KW-1185">Reference proteome</keyword>
<dbReference type="EMBL" id="BSOS01000094">
    <property type="protein sequence ID" value="GLR68766.1"/>
    <property type="molecule type" value="Genomic_DNA"/>
</dbReference>
<dbReference type="Proteomes" id="UP001156641">
    <property type="component" value="Unassembled WGS sequence"/>
</dbReference>
<organism evidence="1 2">
    <name type="scientific">Acidocella aquatica</name>
    <dbReference type="NCBI Taxonomy" id="1922313"/>
    <lineage>
        <taxon>Bacteria</taxon>
        <taxon>Pseudomonadati</taxon>
        <taxon>Pseudomonadota</taxon>
        <taxon>Alphaproteobacteria</taxon>
        <taxon>Acetobacterales</taxon>
        <taxon>Acidocellaceae</taxon>
        <taxon>Acidocella</taxon>
    </lineage>
</organism>
<dbReference type="RefSeq" id="WP_284259624.1">
    <property type="nucleotide sequence ID" value="NZ_BSOS01000094.1"/>
</dbReference>
<evidence type="ECO:0000313" key="1">
    <source>
        <dbReference type="EMBL" id="GLR68766.1"/>
    </source>
</evidence>
<gene>
    <name evidence="1" type="ORF">GCM10010909_34480</name>
</gene>
<evidence type="ECO:0000313" key="2">
    <source>
        <dbReference type="Proteomes" id="UP001156641"/>
    </source>
</evidence>
<reference evidence="2" key="1">
    <citation type="journal article" date="2019" name="Int. J. Syst. Evol. Microbiol.">
        <title>The Global Catalogue of Microorganisms (GCM) 10K type strain sequencing project: providing services to taxonomists for standard genome sequencing and annotation.</title>
        <authorList>
            <consortium name="The Broad Institute Genomics Platform"/>
            <consortium name="The Broad Institute Genome Sequencing Center for Infectious Disease"/>
            <person name="Wu L."/>
            <person name="Ma J."/>
        </authorList>
    </citation>
    <scope>NUCLEOTIDE SEQUENCE [LARGE SCALE GENOMIC DNA]</scope>
    <source>
        <strain evidence="2">NBRC 112502</strain>
    </source>
</reference>
<comment type="caution">
    <text evidence="1">The sequence shown here is derived from an EMBL/GenBank/DDBJ whole genome shotgun (WGS) entry which is preliminary data.</text>
</comment>
<sequence length="54" mass="5685">MLLQEGDAAPKGELLANLDEGRFADALAAQAYNDTKLYAPAMASSRSASRNQAT</sequence>